<reference evidence="3" key="1">
    <citation type="submission" date="2020-11" db="EMBL/GenBank/DDBJ databases">
        <authorList>
            <consortium name="DOE Joint Genome Institute"/>
            <person name="Ahrendt S."/>
            <person name="Riley R."/>
            <person name="Andreopoulos W."/>
            <person name="Labutti K."/>
            <person name="Pangilinan J."/>
            <person name="Ruiz-Duenas F.J."/>
            <person name="Barrasa J.M."/>
            <person name="Sanchez-Garcia M."/>
            <person name="Camarero S."/>
            <person name="Miyauchi S."/>
            <person name="Serrano A."/>
            <person name="Linde D."/>
            <person name="Babiker R."/>
            <person name="Drula E."/>
            <person name="Ayuso-Fernandez I."/>
            <person name="Pacheco R."/>
            <person name="Padilla G."/>
            <person name="Ferreira P."/>
            <person name="Barriuso J."/>
            <person name="Kellner H."/>
            <person name="Castanera R."/>
            <person name="Alfaro M."/>
            <person name="Ramirez L."/>
            <person name="Pisabarro A.G."/>
            <person name="Kuo A."/>
            <person name="Tritt A."/>
            <person name="Lipzen A."/>
            <person name="He G."/>
            <person name="Yan M."/>
            <person name="Ng V."/>
            <person name="Cullen D."/>
            <person name="Martin F."/>
            <person name="Rosso M.-N."/>
            <person name="Henrissat B."/>
            <person name="Hibbett D."/>
            <person name="Martinez A.T."/>
            <person name="Grigoriev I.V."/>
        </authorList>
    </citation>
    <scope>NUCLEOTIDE SEQUENCE</scope>
    <source>
        <strain evidence="3">CBS 506.95</strain>
    </source>
</reference>
<dbReference type="AlphaFoldDB" id="A0A9P6E952"/>
<protein>
    <recommendedName>
        <fullName evidence="2">CxC2-like cysteine cluster KDZ transposase-associated domain-containing protein</fullName>
    </recommendedName>
</protein>
<dbReference type="Proteomes" id="UP000807306">
    <property type="component" value="Unassembled WGS sequence"/>
</dbReference>
<organism evidence="3 4">
    <name type="scientific">Crepidotus variabilis</name>
    <dbReference type="NCBI Taxonomy" id="179855"/>
    <lineage>
        <taxon>Eukaryota</taxon>
        <taxon>Fungi</taxon>
        <taxon>Dikarya</taxon>
        <taxon>Basidiomycota</taxon>
        <taxon>Agaricomycotina</taxon>
        <taxon>Agaricomycetes</taxon>
        <taxon>Agaricomycetidae</taxon>
        <taxon>Agaricales</taxon>
        <taxon>Agaricineae</taxon>
        <taxon>Crepidotaceae</taxon>
        <taxon>Crepidotus</taxon>
    </lineage>
</organism>
<accession>A0A9P6E952</accession>
<dbReference type="OrthoDB" id="3235114at2759"/>
<sequence>MSSHTRPAKRKTRKRNELREDDDEAADGIMRGISSDEEGESGRPNIPVFLEERPPPEEAQEDDCDAHAGQEEHGADDTDNNFEMPQGGTHGKHHYMQQFVDRADELLSSLLEREAIAASTICGTPMCAKLGRWRCRDCTLAIPLCRGCMRTTHLHIPLHRIEYWVGTHFWAAMLREVGCYLMVGHRDGVSHCESLRANAAALDLLEQRYDDLAALNDTEDPLLGGSETESNDDMSPEVYVTNPSESQFIDEILEEDEEVDDEDKWEFPTLQPLHRGGPGAKDSNAPSTEPFTSSKTSSQIPRQNDLRHNIVRIVHHNGIHHLALLTCACRGLENVCLDLMYRRLVVTSFVNHRTLFTADVLDYFRLVNLELKVCRLQQSGSNFDTS</sequence>
<keyword evidence="4" id="KW-1185">Reference proteome</keyword>
<gene>
    <name evidence="3" type="ORF">CPB83DRAFT_897308</name>
</gene>
<evidence type="ECO:0000256" key="1">
    <source>
        <dbReference type="SAM" id="MobiDB-lite"/>
    </source>
</evidence>
<feature type="region of interest" description="Disordered" evidence="1">
    <location>
        <begin position="216"/>
        <end position="238"/>
    </location>
</feature>
<feature type="compositionally biased region" description="Basic residues" evidence="1">
    <location>
        <begin position="1"/>
        <end position="16"/>
    </location>
</feature>
<feature type="compositionally biased region" description="Basic and acidic residues" evidence="1">
    <location>
        <begin position="65"/>
        <end position="76"/>
    </location>
</feature>
<name>A0A9P6E952_9AGAR</name>
<dbReference type="InterPro" id="IPR041457">
    <property type="entry name" value="CxC2_KDZ-assoc"/>
</dbReference>
<evidence type="ECO:0000313" key="4">
    <source>
        <dbReference type="Proteomes" id="UP000807306"/>
    </source>
</evidence>
<comment type="caution">
    <text evidence="3">The sequence shown here is derived from an EMBL/GenBank/DDBJ whole genome shotgun (WGS) entry which is preliminary data.</text>
</comment>
<feature type="domain" description="CxC2-like cysteine cluster KDZ transposase-associated" evidence="2">
    <location>
        <begin position="304"/>
        <end position="373"/>
    </location>
</feature>
<dbReference type="EMBL" id="MU157889">
    <property type="protein sequence ID" value="KAF9525026.1"/>
    <property type="molecule type" value="Genomic_DNA"/>
</dbReference>
<feature type="region of interest" description="Disordered" evidence="1">
    <location>
        <begin position="268"/>
        <end position="301"/>
    </location>
</feature>
<proteinExistence type="predicted"/>
<evidence type="ECO:0000313" key="3">
    <source>
        <dbReference type="EMBL" id="KAF9525026.1"/>
    </source>
</evidence>
<dbReference type="Pfam" id="PF18803">
    <property type="entry name" value="CxC2"/>
    <property type="match status" value="1"/>
</dbReference>
<feature type="compositionally biased region" description="Polar residues" evidence="1">
    <location>
        <begin position="284"/>
        <end position="301"/>
    </location>
</feature>
<evidence type="ECO:0000259" key="2">
    <source>
        <dbReference type="Pfam" id="PF18803"/>
    </source>
</evidence>
<feature type="region of interest" description="Disordered" evidence="1">
    <location>
        <begin position="1"/>
        <end position="92"/>
    </location>
</feature>